<dbReference type="EMBL" id="JAVDKS010000006">
    <property type="protein sequence ID" value="MDQ2257497.1"/>
    <property type="molecule type" value="Genomic_DNA"/>
</dbReference>
<evidence type="ECO:0000313" key="2">
    <source>
        <dbReference type="Proteomes" id="UP001225042"/>
    </source>
</evidence>
<keyword evidence="2" id="KW-1185">Reference proteome</keyword>
<evidence type="ECO:0000313" key="1">
    <source>
        <dbReference type="EMBL" id="MDQ2257497.1"/>
    </source>
</evidence>
<dbReference type="InterPro" id="IPR014056">
    <property type="entry name" value="TypeIITA-like_toxin_pred"/>
</dbReference>
<protein>
    <submittedName>
        <fullName evidence="1">Type II toxin-antitoxin system RelE/ParE family toxin</fullName>
    </submittedName>
</protein>
<dbReference type="RefSeq" id="WP_217186305.1">
    <property type="nucleotide sequence ID" value="NZ_CP143717.1"/>
</dbReference>
<dbReference type="PANTHER" id="PTHR41791:SF1">
    <property type="entry name" value="SSL7039 PROTEIN"/>
    <property type="match status" value="1"/>
</dbReference>
<dbReference type="AlphaFoldDB" id="A0AAW8HC89"/>
<organism evidence="1 2">
    <name type="scientific">Enterobacter soli</name>
    <dbReference type="NCBI Taxonomy" id="885040"/>
    <lineage>
        <taxon>Bacteria</taxon>
        <taxon>Pseudomonadati</taxon>
        <taxon>Pseudomonadota</taxon>
        <taxon>Gammaproteobacteria</taxon>
        <taxon>Enterobacterales</taxon>
        <taxon>Enterobacteriaceae</taxon>
        <taxon>Enterobacter</taxon>
    </lineage>
</organism>
<dbReference type="PANTHER" id="PTHR41791">
    <property type="entry name" value="SSL7039 PROTEIN"/>
    <property type="match status" value="1"/>
</dbReference>
<name>A0AAW8HC89_9ENTR</name>
<reference evidence="1 2" key="1">
    <citation type="submission" date="2023-08" db="EMBL/GenBank/DDBJ databases">
        <authorList>
            <person name="Dale J."/>
        </authorList>
    </citation>
    <scope>NUCLEOTIDE SEQUENCE [LARGE SCALE GENOMIC DNA]</scope>
    <source>
        <strain evidence="1 2">2023EL-00788</strain>
    </source>
</reference>
<gene>
    <name evidence="1" type="ORF">RBJ67_15295</name>
</gene>
<dbReference type="NCBIfam" id="TIGR02683">
    <property type="entry name" value="upstrm_HI1419"/>
    <property type="match status" value="1"/>
</dbReference>
<dbReference type="PIRSF" id="PIRSF028744">
    <property type="entry name" value="Addict_mod_HI1419"/>
    <property type="match status" value="1"/>
</dbReference>
<sequence>MDRDYVVVRYQTRDGKIPFEEWVTKMQKKDPELAFRILLRIDRAEKGNFGNYRYLRSGVWEMKMDFGPGYRVYFAIEHREVLLLLVGGDKKGQSSDIKLAIDYWKDYQKDKPDEQK</sequence>
<accession>A0AAW8HC89</accession>
<comment type="caution">
    <text evidence="1">The sequence shown here is derived from an EMBL/GenBank/DDBJ whole genome shotgun (WGS) entry which is preliminary data.</text>
</comment>
<dbReference type="Proteomes" id="UP001225042">
    <property type="component" value="Unassembled WGS sequence"/>
</dbReference>
<proteinExistence type="predicted"/>